<dbReference type="AlphaFoldDB" id="A0A7N2M7N3"/>
<evidence type="ECO:0000313" key="1">
    <source>
        <dbReference type="EnsemblPlants" id="QL08p010371:mrna:CDS:1"/>
    </source>
</evidence>
<accession>A0A7N2M7N3</accession>
<evidence type="ECO:0000313" key="2">
    <source>
        <dbReference type="Proteomes" id="UP000594261"/>
    </source>
</evidence>
<organism evidence="1 2">
    <name type="scientific">Quercus lobata</name>
    <name type="common">Valley oak</name>
    <dbReference type="NCBI Taxonomy" id="97700"/>
    <lineage>
        <taxon>Eukaryota</taxon>
        <taxon>Viridiplantae</taxon>
        <taxon>Streptophyta</taxon>
        <taxon>Embryophyta</taxon>
        <taxon>Tracheophyta</taxon>
        <taxon>Spermatophyta</taxon>
        <taxon>Magnoliopsida</taxon>
        <taxon>eudicotyledons</taxon>
        <taxon>Gunneridae</taxon>
        <taxon>Pentapetalae</taxon>
        <taxon>rosids</taxon>
        <taxon>fabids</taxon>
        <taxon>Fagales</taxon>
        <taxon>Fagaceae</taxon>
        <taxon>Quercus</taxon>
    </lineage>
</organism>
<name>A0A7N2M7N3_QUELO</name>
<keyword evidence="2" id="KW-1185">Reference proteome</keyword>
<proteinExistence type="predicted"/>
<reference evidence="1 2" key="1">
    <citation type="journal article" date="2016" name="G3 (Bethesda)">
        <title>First Draft Assembly and Annotation of the Genome of a California Endemic Oak Quercus lobata Nee (Fagaceae).</title>
        <authorList>
            <person name="Sork V.L."/>
            <person name="Fitz-Gibbon S.T."/>
            <person name="Puiu D."/>
            <person name="Crepeau M."/>
            <person name="Gugger P.F."/>
            <person name="Sherman R."/>
            <person name="Stevens K."/>
            <person name="Langley C.H."/>
            <person name="Pellegrini M."/>
            <person name="Salzberg S.L."/>
        </authorList>
    </citation>
    <scope>NUCLEOTIDE SEQUENCE [LARGE SCALE GENOMIC DNA]</scope>
    <source>
        <strain evidence="1 2">cv. SW786</strain>
    </source>
</reference>
<reference evidence="1" key="2">
    <citation type="submission" date="2021-01" db="UniProtKB">
        <authorList>
            <consortium name="EnsemblPlants"/>
        </authorList>
    </citation>
    <scope>IDENTIFICATION</scope>
</reference>
<dbReference type="EMBL" id="LRBV02000008">
    <property type="status" value="NOT_ANNOTATED_CDS"/>
    <property type="molecule type" value="Genomic_DNA"/>
</dbReference>
<protein>
    <submittedName>
        <fullName evidence="1">Uncharacterized protein</fullName>
    </submittedName>
</protein>
<dbReference type="EnsemblPlants" id="QL08p010371:mrna">
    <property type="protein sequence ID" value="QL08p010371:mrna:CDS:1"/>
    <property type="gene ID" value="QL08p010371"/>
</dbReference>
<dbReference type="Proteomes" id="UP000594261">
    <property type="component" value="Chromosome 8"/>
</dbReference>
<dbReference type="Gramene" id="QL08p010371:mrna">
    <property type="protein sequence ID" value="QL08p010371:mrna:CDS:1"/>
    <property type="gene ID" value="QL08p010371"/>
</dbReference>
<dbReference type="InParanoid" id="A0A7N2M7N3"/>
<sequence length="109" mass="12888">MRHQANSFKNLPLAEIDFVKRLQPKLSEFQQAYSSSDFSKKVLEKWTPRSRLQIDLSAIIRNAIVAEVEDGDGVVDFDRVRKRNVMSFREFWREWKSEVEGDEAAQRRK</sequence>